<gene>
    <name evidence="3" type="ORF">OSTLU_13664</name>
</gene>
<evidence type="ECO:0000259" key="2">
    <source>
        <dbReference type="PROSITE" id="PS50089"/>
    </source>
</evidence>
<dbReference type="HOGENOM" id="CLU_519133_0_0_1"/>
<dbReference type="GO" id="GO:0008270">
    <property type="term" value="F:zinc ion binding"/>
    <property type="evidence" value="ECO:0007669"/>
    <property type="project" value="UniProtKB-KW"/>
</dbReference>
<dbReference type="InterPro" id="IPR013083">
    <property type="entry name" value="Znf_RING/FYVE/PHD"/>
</dbReference>
<name>A4RQT0_OSTLU</name>
<evidence type="ECO:0000256" key="1">
    <source>
        <dbReference type="PROSITE-ProRule" id="PRU00175"/>
    </source>
</evidence>
<feature type="domain" description="RING-type" evidence="2">
    <location>
        <begin position="299"/>
        <end position="341"/>
    </location>
</feature>
<sequence length="433" mass="47184">MPTAWPATGRCAVGGCGTAGEYAWARAATKWNHSGDEFAGNGSCLAIWRLRGDEATACAVFTANADRRSARGGMEEEKTLAPFARVRALDGGEGLEYVTIAINFDEEYAVLERKACAFTLDERGRTRVRAIEATSLRVDLGWMPRFGAVRGRALELAARAMPTVPSCAISSQFIVVVWLDGERPVHVIDSRAEGSTDSRRGLLEALRVNVEACLANPDAKTSRTVLDVTTYDGDAYVIVVTRDAPTPQKYAPTPREEDIHCKVFAIPTGFRSAKPSETTTETTPLIDLDDELVTRDESCTICLDVLSGEAARAPCCGASFCEDCLASYVALSAAKGCPMCRDVDVFLTSRRPHSAWGRALTSFELDLPFRARQQLKKYRVLEQVLDGDYATLDDFHLTGDRTPFALENGRALTLATSSDSNFEGVEVRELVID</sequence>
<proteinExistence type="predicted"/>
<keyword evidence="1" id="KW-0479">Metal-binding</keyword>
<protein>
    <recommendedName>
        <fullName evidence="2">RING-type domain-containing protein</fullName>
    </recommendedName>
</protein>
<accession>A4RQT0</accession>
<dbReference type="InterPro" id="IPR001841">
    <property type="entry name" value="Znf_RING"/>
</dbReference>
<dbReference type="KEGG" id="olu:OSTLU_13664"/>
<dbReference type="OMA" id="KGCPMCR"/>
<dbReference type="SUPFAM" id="SSF57850">
    <property type="entry name" value="RING/U-box"/>
    <property type="match status" value="1"/>
</dbReference>
<dbReference type="Pfam" id="PF13639">
    <property type="entry name" value="zf-RING_2"/>
    <property type="match status" value="1"/>
</dbReference>
<dbReference type="Gene3D" id="3.30.40.10">
    <property type="entry name" value="Zinc/RING finger domain, C3HC4 (zinc finger)"/>
    <property type="match status" value="1"/>
</dbReference>
<reference evidence="3 4" key="1">
    <citation type="journal article" date="2007" name="Proc. Natl. Acad. Sci. U.S.A.">
        <title>The tiny eukaryote Ostreococcus provides genomic insights into the paradox of plankton speciation.</title>
        <authorList>
            <person name="Palenik B."/>
            <person name="Grimwood J."/>
            <person name="Aerts A."/>
            <person name="Rouze P."/>
            <person name="Salamov A."/>
            <person name="Putnam N."/>
            <person name="Dupont C."/>
            <person name="Jorgensen R."/>
            <person name="Derelle E."/>
            <person name="Rombauts S."/>
            <person name="Zhou K."/>
            <person name="Otillar R."/>
            <person name="Merchant S.S."/>
            <person name="Podell S."/>
            <person name="Gaasterland T."/>
            <person name="Napoli C."/>
            <person name="Gendler K."/>
            <person name="Manuell A."/>
            <person name="Tai V."/>
            <person name="Vallon O."/>
            <person name="Piganeau G."/>
            <person name="Jancek S."/>
            <person name="Heijde M."/>
            <person name="Jabbari K."/>
            <person name="Bowler C."/>
            <person name="Lohr M."/>
            <person name="Robbens S."/>
            <person name="Werner G."/>
            <person name="Dubchak I."/>
            <person name="Pazour G.J."/>
            <person name="Ren Q."/>
            <person name="Paulsen I."/>
            <person name="Delwiche C."/>
            <person name="Schmutz J."/>
            <person name="Rokhsar D."/>
            <person name="Van de Peer Y."/>
            <person name="Moreau H."/>
            <person name="Grigoriev I.V."/>
        </authorList>
    </citation>
    <scope>NUCLEOTIDE SEQUENCE [LARGE SCALE GENOMIC DNA]</scope>
    <source>
        <strain evidence="3 4">CCE9901</strain>
    </source>
</reference>
<dbReference type="Gramene" id="ABO93732">
    <property type="protein sequence ID" value="ABO93732"/>
    <property type="gene ID" value="OSTLU_13664"/>
</dbReference>
<keyword evidence="1" id="KW-0862">Zinc</keyword>
<dbReference type="OrthoDB" id="8062037at2759"/>
<dbReference type="Proteomes" id="UP000001568">
    <property type="component" value="Chromosome 1"/>
</dbReference>
<keyword evidence="1" id="KW-0863">Zinc-finger</keyword>
<organism evidence="3 4">
    <name type="scientific">Ostreococcus lucimarinus (strain CCE9901)</name>
    <dbReference type="NCBI Taxonomy" id="436017"/>
    <lineage>
        <taxon>Eukaryota</taxon>
        <taxon>Viridiplantae</taxon>
        <taxon>Chlorophyta</taxon>
        <taxon>Mamiellophyceae</taxon>
        <taxon>Mamiellales</taxon>
        <taxon>Bathycoccaceae</taxon>
        <taxon>Ostreococcus</taxon>
    </lineage>
</organism>
<dbReference type="RefSeq" id="XP_001415440.1">
    <property type="nucleotide sequence ID" value="XM_001415403.1"/>
</dbReference>
<evidence type="ECO:0000313" key="3">
    <source>
        <dbReference type="EMBL" id="ABO93732.1"/>
    </source>
</evidence>
<dbReference type="SMART" id="SM00184">
    <property type="entry name" value="RING"/>
    <property type="match status" value="1"/>
</dbReference>
<dbReference type="EMBL" id="CP000581">
    <property type="protein sequence ID" value="ABO93732.1"/>
    <property type="molecule type" value="Genomic_DNA"/>
</dbReference>
<keyword evidence="4" id="KW-1185">Reference proteome</keyword>
<dbReference type="AlphaFoldDB" id="A4RQT0"/>
<dbReference type="STRING" id="436017.A4RQT0"/>
<dbReference type="GeneID" id="4999551"/>
<evidence type="ECO:0000313" key="4">
    <source>
        <dbReference type="Proteomes" id="UP000001568"/>
    </source>
</evidence>
<dbReference type="PROSITE" id="PS50089">
    <property type="entry name" value="ZF_RING_2"/>
    <property type="match status" value="1"/>
</dbReference>